<gene>
    <name evidence="1" type="ORF">Lalb_Chr16g0392621</name>
</gene>
<keyword evidence="2" id="KW-1185">Reference proteome</keyword>
<dbReference type="Proteomes" id="UP000447434">
    <property type="component" value="Chromosome 16"/>
</dbReference>
<evidence type="ECO:0000313" key="2">
    <source>
        <dbReference type="Proteomes" id="UP000447434"/>
    </source>
</evidence>
<dbReference type="PANTHER" id="PTHR33116">
    <property type="entry name" value="REVERSE TRANSCRIPTASE ZINC-BINDING DOMAIN-CONTAINING PROTEIN-RELATED-RELATED"/>
    <property type="match status" value="1"/>
</dbReference>
<dbReference type="PANTHER" id="PTHR33116:SF66">
    <property type="entry name" value="REVERSE TRANSCRIPTASE ZINC-BINDING DOMAIN-CONTAINING PROTEIN"/>
    <property type="match status" value="1"/>
</dbReference>
<comment type="caution">
    <text evidence="1">The sequence shown here is derived from an EMBL/GenBank/DDBJ whole genome shotgun (WGS) entry which is preliminary data.</text>
</comment>
<name>A0A6A4PCZ5_LUPAL</name>
<dbReference type="AlphaFoldDB" id="A0A6A4PCZ5"/>
<organism evidence="1 2">
    <name type="scientific">Lupinus albus</name>
    <name type="common">White lupine</name>
    <name type="synonym">Lupinus termis</name>
    <dbReference type="NCBI Taxonomy" id="3870"/>
    <lineage>
        <taxon>Eukaryota</taxon>
        <taxon>Viridiplantae</taxon>
        <taxon>Streptophyta</taxon>
        <taxon>Embryophyta</taxon>
        <taxon>Tracheophyta</taxon>
        <taxon>Spermatophyta</taxon>
        <taxon>Magnoliopsida</taxon>
        <taxon>eudicotyledons</taxon>
        <taxon>Gunneridae</taxon>
        <taxon>Pentapetalae</taxon>
        <taxon>rosids</taxon>
        <taxon>fabids</taxon>
        <taxon>Fabales</taxon>
        <taxon>Fabaceae</taxon>
        <taxon>Papilionoideae</taxon>
        <taxon>50 kb inversion clade</taxon>
        <taxon>genistoids sensu lato</taxon>
        <taxon>core genistoids</taxon>
        <taxon>Genisteae</taxon>
        <taxon>Lupinus</taxon>
    </lineage>
</organism>
<accession>A0A6A4PCZ5</accession>
<protein>
    <recommendedName>
        <fullName evidence="3">Reverse transcriptase zinc-binding domain-containing protein</fullName>
    </recommendedName>
</protein>
<evidence type="ECO:0008006" key="3">
    <source>
        <dbReference type="Google" id="ProtNLM"/>
    </source>
</evidence>
<proteinExistence type="predicted"/>
<dbReference type="OrthoDB" id="1434617at2759"/>
<dbReference type="EMBL" id="WOCE01000016">
    <property type="protein sequence ID" value="KAE9598008.1"/>
    <property type="molecule type" value="Genomic_DNA"/>
</dbReference>
<evidence type="ECO:0000313" key="1">
    <source>
        <dbReference type="EMBL" id="KAE9598008.1"/>
    </source>
</evidence>
<sequence length="93" mass="10998">MNLIILNTSSLKVFSLPKKVLQYLKPKCRNFLWCGKEQESRKAHVAWDHLCDPKQVGCLNLIALVEWNKVNMIKLLWNLTSKSYKLWVRWINA</sequence>
<reference evidence="2" key="1">
    <citation type="journal article" date="2020" name="Nat. Commun.">
        <title>Genome sequence of the cluster root forming white lupin.</title>
        <authorList>
            <person name="Hufnagel B."/>
            <person name="Marques A."/>
            <person name="Soriano A."/>
            <person name="Marques L."/>
            <person name="Divol F."/>
            <person name="Doumas P."/>
            <person name="Sallet E."/>
            <person name="Mancinotti D."/>
            <person name="Carrere S."/>
            <person name="Marande W."/>
            <person name="Arribat S."/>
            <person name="Keller J."/>
            <person name="Huneau C."/>
            <person name="Blein T."/>
            <person name="Aime D."/>
            <person name="Laguerre M."/>
            <person name="Taylor J."/>
            <person name="Schubert V."/>
            <person name="Nelson M."/>
            <person name="Geu-Flores F."/>
            <person name="Crespi M."/>
            <person name="Gallardo-Guerrero K."/>
            <person name="Delaux P.-M."/>
            <person name="Salse J."/>
            <person name="Berges H."/>
            <person name="Guyot R."/>
            <person name="Gouzy J."/>
            <person name="Peret B."/>
        </authorList>
    </citation>
    <scope>NUCLEOTIDE SEQUENCE [LARGE SCALE GENOMIC DNA]</scope>
    <source>
        <strain evidence="2">cv. Amiga</strain>
    </source>
</reference>